<name>A0A068NZ14_FIMGI</name>
<organism evidence="4 5">
    <name type="scientific">Fimbriimonas ginsengisoli Gsoil 348</name>
    <dbReference type="NCBI Taxonomy" id="661478"/>
    <lineage>
        <taxon>Bacteria</taxon>
        <taxon>Bacillati</taxon>
        <taxon>Armatimonadota</taxon>
        <taxon>Fimbriimonadia</taxon>
        <taxon>Fimbriimonadales</taxon>
        <taxon>Fimbriimonadaceae</taxon>
        <taxon>Fimbriimonas</taxon>
    </lineage>
</organism>
<dbReference type="GO" id="GO:0008911">
    <property type="term" value="F:lactaldehyde dehydrogenase (NAD+) activity"/>
    <property type="evidence" value="ECO:0007669"/>
    <property type="project" value="TreeGrafter"/>
</dbReference>
<dbReference type="InterPro" id="IPR016162">
    <property type="entry name" value="Ald_DH_N"/>
</dbReference>
<dbReference type="Gene3D" id="3.40.309.10">
    <property type="entry name" value="Aldehyde Dehydrogenase, Chain A, domain 2"/>
    <property type="match status" value="1"/>
</dbReference>
<dbReference type="AlphaFoldDB" id="A0A068NZ14"/>
<dbReference type="InterPro" id="IPR051020">
    <property type="entry name" value="ALDH-related_metabolic_enz"/>
</dbReference>
<gene>
    <name evidence="4" type="ORF">OP10G_4411</name>
</gene>
<dbReference type="SUPFAM" id="SSF53720">
    <property type="entry name" value="ALDH-like"/>
    <property type="match status" value="1"/>
</dbReference>
<dbReference type="eggNOG" id="COG1012">
    <property type="taxonomic scope" value="Bacteria"/>
</dbReference>
<dbReference type="InterPro" id="IPR016161">
    <property type="entry name" value="Ald_DH/histidinol_DH"/>
</dbReference>
<keyword evidence="2" id="KW-0560">Oxidoreductase</keyword>
<dbReference type="KEGG" id="fgi:OP10G_4411"/>
<proteinExistence type="inferred from homology"/>
<reference evidence="4 5" key="1">
    <citation type="journal article" date="2014" name="PLoS ONE">
        <title>The first complete genome sequence of the class fimbriimonadia in the phylum armatimonadetes.</title>
        <authorList>
            <person name="Hu Z.Y."/>
            <person name="Wang Y.Z."/>
            <person name="Im W.T."/>
            <person name="Wang S.Y."/>
            <person name="Zhao G.P."/>
            <person name="Zheng H.J."/>
            <person name="Quan Z.X."/>
        </authorList>
    </citation>
    <scope>NUCLEOTIDE SEQUENCE [LARGE SCALE GENOMIC DNA]</scope>
    <source>
        <strain evidence="4">Gsoil 348</strain>
    </source>
</reference>
<dbReference type="InterPro" id="IPR016163">
    <property type="entry name" value="Ald_DH_C"/>
</dbReference>
<evidence type="ECO:0000256" key="2">
    <source>
        <dbReference type="ARBA" id="ARBA00023002"/>
    </source>
</evidence>
<evidence type="ECO:0000313" key="5">
    <source>
        <dbReference type="Proteomes" id="UP000027982"/>
    </source>
</evidence>
<dbReference type="Proteomes" id="UP000027982">
    <property type="component" value="Chromosome"/>
</dbReference>
<dbReference type="EMBL" id="CP007139">
    <property type="protein sequence ID" value="AIE87779.1"/>
    <property type="molecule type" value="Genomic_DNA"/>
</dbReference>
<dbReference type="PANTHER" id="PTHR42991:SF1">
    <property type="entry name" value="ALDEHYDE DEHYDROGENASE"/>
    <property type="match status" value="1"/>
</dbReference>
<protein>
    <submittedName>
        <fullName evidence="4">Aldehyde Dehydrogenase</fullName>
    </submittedName>
</protein>
<comment type="similarity">
    <text evidence="1">Belongs to the aldehyde dehydrogenase family.</text>
</comment>
<keyword evidence="5" id="KW-1185">Reference proteome</keyword>
<evidence type="ECO:0000256" key="1">
    <source>
        <dbReference type="ARBA" id="ARBA00009986"/>
    </source>
</evidence>
<dbReference type="PANTHER" id="PTHR42991">
    <property type="entry name" value="ALDEHYDE DEHYDROGENASE"/>
    <property type="match status" value="1"/>
</dbReference>
<dbReference type="HOGENOM" id="CLU_005391_1_0_0"/>
<dbReference type="InterPro" id="IPR015590">
    <property type="entry name" value="Aldehyde_DH_dom"/>
</dbReference>
<dbReference type="STRING" id="661478.OP10G_4411"/>
<evidence type="ECO:0000313" key="4">
    <source>
        <dbReference type="EMBL" id="AIE87779.1"/>
    </source>
</evidence>
<evidence type="ECO:0000259" key="3">
    <source>
        <dbReference type="Pfam" id="PF00171"/>
    </source>
</evidence>
<accession>A0A068NZ14</accession>
<sequence>MTAARRQNPSMVHCELLIDGFFVGGPCDQSVGKQVVRAPFDNAILGTAAEGGLSELKACVDAAHSAYQSWRESPRHLRQALLRRIAALVREREAELVELLTLEVGKPIVWSRGEVARLALTFDYAADILGTYGLEAIPVDTDARGEGLRCTVERFPIGVIFCIVPYNWPYNLTAHKLAPALASGNTVVVKPSPLAPLSTLTLMRLIHEAGCPPGVVNAWNGPPALAQRLLVEDPRIRMLSFTGSVAVGWKLKELLPDRRVLLELGGDASAIVHGDADLEWAAARSIAGGFGYAGQICISIQHVLVQSSIYDAMRSRLIAATESCRYGEPLDEATVCGPMISNEAADRVQQMIDEAVGAGATIIAGGGRQGRLLRPVLLENVQPGTRLAHEEVFGPVLTLSRYETIDEAIVRVNESPYGIQTGIFTHSLAVAERAFRRLDVGGVIVNDYPTLRFDNMPYGGNKRSGFGREGVRYAMDEMTESKTMLVRPR</sequence>
<dbReference type="Gene3D" id="3.40.605.10">
    <property type="entry name" value="Aldehyde Dehydrogenase, Chain A, domain 1"/>
    <property type="match status" value="1"/>
</dbReference>
<feature type="domain" description="Aldehyde dehydrogenase" evidence="3">
    <location>
        <begin position="33"/>
        <end position="483"/>
    </location>
</feature>
<dbReference type="Pfam" id="PF00171">
    <property type="entry name" value="Aldedh"/>
    <property type="match status" value="1"/>
</dbReference>